<keyword evidence="3" id="KW-1185">Reference proteome</keyword>
<gene>
    <name evidence="2" type="ORF">F511_27343</name>
</gene>
<dbReference type="AlphaFoldDB" id="A0A2Z7B4G8"/>
<reference evidence="2 3" key="1">
    <citation type="journal article" date="2015" name="Proc. Natl. Acad. Sci. U.S.A.">
        <title>The resurrection genome of Boea hygrometrica: A blueprint for survival of dehydration.</title>
        <authorList>
            <person name="Xiao L."/>
            <person name="Yang G."/>
            <person name="Zhang L."/>
            <person name="Yang X."/>
            <person name="Zhao S."/>
            <person name="Ji Z."/>
            <person name="Zhou Q."/>
            <person name="Hu M."/>
            <person name="Wang Y."/>
            <person name="Chen M."/>
            <person name="Xu Y."/>
            <person name="Jin H."/>
            <person name="Xiao X."/>
            <person name="Hu G."/>
            <person name="Bao F."/>
            <person name="Hu Y."/>
            <person name="Wan P."/>
            <person name="Li L."/>
            <person name="Deng X."/>
            <person name="Kuang T."/>
            <person name="Xiang C."/>
            <person name="Zhu J.K."/>
            <person name="Oliver M.J."/>
            <person name="He Y."/>
        </authorList>
    </citation>
    <scope>NUCLEOTIDE SEQUENCE [LARGE SCALE GENOMIC DNA]</scope>
    <source>
        <strain evidence="3">cv. XS01</strain>
    </source>
</reference>
<evidence type="ECO:0000313" key="2">
    <source>
        <dbReference type="EMBL" id="KZV29262.1"/>
    </source>
</evidence>
<evidence type="ECO:0000313" key="3">
    <source>
        <dbReference type="Proteomes" id="UP000250235"/>
    </source>
</evidence>
<proteinExistence type="predicted"/>
<feature type="region of interest" description="Disordered" evidence="1">
    <location>
        <begin position="1"/>
        <end position="72"/>
    </location>
</feature>
<name>A0A2Z7B4G8_9LAMI</name>
<dbReference type="EMBL" id="KV009407">
    <property type="protein sequence ID" value="KZV29262.1"/>
    <property type="molecule type" value="Genomic_DNA"/>
</dbReference>
<accession>A0A2Z7B4G8</accession>
<evidence type="ECO:0000256" key="1">
    <source>
        <dbReference type="SAM" id="MobiDB-lite"/>
    </source>
</evidence>
<organism evidence="2 3">
    <name type="scientific">Dorcoceras hygrometricum</name>
    <dbReference type="NCBI Taxonomy" id="472368"/>
    <lineage>
        <taxon>Eukaryota</taxon>
        <taxon>Viridiplantae</taxon>
        <taxon>Streptophyta</taxon>
        <taxon>Embryophyta</taxon>
        <taxon>Tracheophyta</taxon>
        <taxon>Spermatophyta</taxon>
        <taxon>Magnoliopsida</taxon>
        <taxon>eudicotyledons</taxon>
        <taxon>Gunneridae</taxon>
        <taxon>Pentapetalae</taxon>
        <taxon>asterids</taxon>
        <taxon>lamiids</taxon>
        <taxon>Lamiales</taxon>
        <taxon>Gesneriaceae</taxon>
        <taxon>Didymocarpoideae</taxon>
        <taxon>Trichosporeae</taxon>
        <taxon>Loxocarpinae</taxon>
        <taxon>Dorcoceras</taxon>
    </lineage>
</organism>
<dbReference type="Proteomes" id="UP000250235">
    <property type="component" value="Unassembled WGS sequence"/>
</dbReference>
<sequence>MQNITLNSHAAPLRSTPDQRPLKPFVLPAPTTIGRSPTGDLPQVRPVLMGTTTAPTMDHTESTTAGKWAARRAPHATMRNAWLDQDLRVIDVDDTRSGHDRLWITKLDQISMVADGGGGGDGC</sequence>
<protein>
    <submittedName>
        <fullName evidence="2">Uncharacterized protein</fullName>
    </submittedName>
</protein>